<gene>
    <name evidence="1" type="ORF">F383_20179</name>
</gene>
<dbReference type="AlphaFoldDB" id="A0A0B0NKZ1"/>
<keyword evidence="2" id="KW-1185">Reference proteome</keyword>
<evidence type="ECO:0000313" key="1">
    <source>
        <dbReference type="EMBL" id="KHG12479.1"/>
    </source>
</evidence>
<protein>
    <submittedName>
        <fullName evidence="1">Uncharacterized protein</fullName>
    </submittedName>
</protein>
<name>A0A0B0NKZ1_GOSAR</name>
<dbReference type="Proteomes" id="UP000032142">
    <property type="component" value="Unassembled WGS sequence"/>
</dbReference>
<evidence type="ECO:0000313" key="2">
    <source>
        <dbReference type="Proteomes" id="UP000032142"/>
    </source>
</evidence>
<sequence length="41" mass="4614">MVLHWLTYLSRCHVPDRSYTDTCQADAMSQIGLTLACISRG</sequence>
<dbReference type="EMBL" id="KN397739">
    <property type="protein sequence ID" value="KHG12479.1"/>
    <property type="molecule type" value="Genomic_DNA"/>
</dbReference>
<reference evidence="2" key="1">
    <citation type="submission" date="2014-09" db="EMBL/GenBank/DDBJ databases">
        <authorList>
            <person name="Mudge J."/>
            <person name="Ramaraj T."/>
            <person name="Lindquist I.E."/>
            <person name="Bharti A.K."/>
            <person name="Sundararajan A."/>
            <person name="Cameron C.T."/>
            <person name="Woodward J.E."/>
            <person name="May G.D."/>
            <person name="Brubaker C."/>
            <person name="Broadhvest J."/>
            <person name="Wilkins T.A."/>
        </authorList>
    </citation>
    <scope>NUCLEOTIDE SEQUENCE</scope>
    <source>
        <strain evidence="2">cv. AKA8401</strain>
    </source>
</reference>
<organism evidence="1 2">
    <name type="scientific">Gossypium arboreum</name>
    <name type="common">Tree cotton</name>
    <name type="synonym">Gossypium nanking</name>
    <dbReference type="NCBI Taxonomy" id="29729"/>
    <lineage>
        <taxon>Eukaryota</taxon>
        <taxon>Viridiplantae</taxon>
        <taxon>Streptophyta</taxon>
        <taxon>Embryophyta</taxon>
        <taxon>Tracheophyta</taxon>
        <taxon>Spermatophyta</taxon>
        <taxon>Magnoliopsida</taxon>
        <taxon>eudicotyledons</taxon>
        <taxon>Gunneridae</taxon>
        <taxon>Pentapetalae</taxon>
        <taxon>rosids</taxon>
        <taxon>malvids</taxon>
        <taxon>Malvales</taxon>
        <taxon>Malvaceae</taxon>
        <taxon>Malvoideae</taxon>
        <taxon>Gossypium</taxon>
    </lineage>
</organism>
<proteinExistence type="predicted"/>
<accession>A0A0B0NKZ1</accession>